<accession>A0ABW3TIF9</accession>
<sequence>MPSPPETLCIFGDSHIGSVRRALDAGLVRLDGYEVEFWGAAGPLFRQIDIKNGVVRPIGQEAAEAVAMVNAKGRTSLAPSDFDCFVFYGARLRSAEFMLPYLHYMRDPHRAVSRDVMQAAAAQFLVSCRAVRIARSFAASGKARVYFAPAPLMTDGVLDQTAPGMPLALYPCAAAATAEDRAQIWGMFTRILASDGITLIAQPDETVVNGAFTDARFAIDGAQASGDAGHKSPEFAALMLRSFLATASQGGCEKTND</sequence>
<evidence type="ECO:0000313" key="2">
    <source>
        <dbReference type="Proteomes" id="UP001597151"/>
    </source>
</evidence>
<name>A0ABW3TIF9_9RHOB</name>
<evidence type="ECO:0000313" key="1">
    <source>
        <dbReference type="EMBL" id="MFD1195791.1"/>
    </source>
</evidence>
<gene>
    <name evidence="1" type="ORF">ACFQ3C_14050</name>
</gene>
<dbReference type="RefSeq" id="WP_380793030.1">
    <property type="nucleotide sequence ID" value="NZ_JBHTKR010000005.1"/>
</dbReference>
<proteinExistence type="predicted"/>
<reference evidence="2" key="1">
    <citation type="journal article" date="2019" name="Int. J. Syst. Evol. Microbiol.">
        <title>The Global Catalogue of Microorganisms (GCM) 10K type strain sequencing project: providing services to taxonomists for standard genome sequencing and annotation.</title>
        <authorList>
            <consortium name="The Broad Institute Genomics Platform"/>
            <consortium name="The Broad Institute Genome Sequencing Center for Infectious Disease"/>
            <person name="Wu L."/>
            <person name="Ma J."/>
        </authorList>
    </citation>
    <scope>NUCLEOTIDE SEQUENCE [LARGE SCALE GENOMIC DNA]</scope>
    <source>
        <strain evidence="2">CCUG 55328</strain>
    </source>
</reference>
<protein>
    <submittedName>
        <fullName evidence="1">Uncharacterized protein</fullName>
    </submittedName>
</protein>
<dbReference type="Proteomes" id="UP001597151">
    <property type="component" value="Unassembled WGS sequence"/>
</dbReference>
<organism evidence="1 2">
    <name type="scientific">Seohaeicola saemankumensis</name>
    <dbReference type="NCBI Taxonomy" id="481181"/>
    <lineage>
        <taxon>Bacteria</taxon>
        <taxon>Pseudomonadati</taxon>
        <taxon>Pseudomonadota</taxon>
        <taxon>Alphaproteobacteria</taxon>
        <taxon>Rhodobacterales</taxon>
        <taxon>Roseobacteraceae</taxon>
        <taxon>Seohaeicola</taxon>
    </lineage>
</organism>
<keyword evidence="2" id="KW-1185">Reference proteome</keyword>
<dbReference type="EMBL" id="JBHTKR010000005">
    <property type="protein sequence ID" value="MFD1195791.1"/>
    <property type="molecule type" value="Genomic_DNA"/>
</dbReference>
<comment type="caution">
    <text evidence="1">The sequence shown here is derived from an EMBL/GenBank/DDBJ whole genome shotgun (WGS) entry which is preliminary data.</text>
</comment>